<comment type="similarity">
    <text evidence="2">Belongs to the histidine acid phosphatase family.</text>
</comment>
<evidence type="ECO:0000313" key="10">
    <source>
        <dbReference type="EMBL" id="CAK1588343.1"/>
    </source>
</evidence>
<dbReference type="EC" id="3.1.3.2" evidence="3"/>
<dbReference type="GO" id="GO:0003993">
    <property type="term" value="F:acid phosphatase activity"/>
    <property type="evidence" value="ECO:0007669"/>
    <property type="project" value="UniProtKB-EC"/>
</dbReference>
<feature type="chain" id="PRO_5043942737" description="acid phosphatase" evidence="9">
    <location>
        <begin position="17"/>
        <end position="422"/>
    </location>
</feature>
<sequence length="422" mass="49162">MFLYFCLFILLSKSFGEERIKYAAVIYRHGDRTPVDPYPTDPWRNESLWPVRFGELTNIGKMQHYALGKWLRNRYANLLSNQFDPKEVYVRSTDVDRTLMSAQANLAGMFPPTGKGVWDEDLLWQPIPVHTKPERDDELLAMKRNCIAYNKEKEQYLHSKAYKDRLSKYQNLMDYLTTYTGKEIRDYQDMEDIYNNLFIENLYNFTLPNWTHSIFPDKLREPSCYSFSTSTATPLMARLMVGPLLKQIVNKMLDSISNETKSALKLSIYSGHDFTIGNILSAMGFYDGNCPPYTATILMELIYDNSTAGHYVRILYRNSTEIVEPNTLLIPYCGKKCPINRFLKLYDNLISVNWEYECEKKFTSIFGISLLIGLGLFFAIYVVHKIHFARVYKIHRSKFDYVNINNKTNSSKLISPEIEGNL</sequence>
<dbReference type="Gene3D" id="3.40.50.1240">
    <property type="entry name" value="Phosphoglycerate mutase-like"/>
    <property type="match status" value="1"/>
</dbReference>
<evidence type="ECO:0000256" key="8">
    <source>
        <dbReference type="SAM" id="Phobius"/>
    </source>
</evidence>
<dbReference type="InterPro" id="IPR050645">
    <property type="entry name" value="Histidine_acid_phosphatase"/>
</dbReference>
<keyword evidence="8" id="KW-0812">Transmembrane</keyword>
<dbReference type="CDD" id="cd07061">
    <property type="entry name" value="HP_HAP_like"/>
    <property type="match status" value="1"/>
</dbReference>
<proteinExistence type="inferred from homology"/>
<dbReference type="AlphaFoldDB" id="A0AAV1KZ89"/>
<gene>
    <name evidence="10" type="ORF">PARMNEM_LOCUS8991</name>
</gene>
<reference evidence="10 11" key="1">
    <citation type="submission" date="2023-11" db="EMBL/GenBank/DDBJ databases">
        <authorList>
            <person name="Hedman E."/>
            <person name="Englund M."/>
            <person name="Stromberg M."/>
            <person name="Nyberg Akerstrom W."/>
            <person name="Nylinder S."/>
            <person name="Jareborg N."/>
            <person name="Kallberg Y."/>
            <person name="Kronander E."/>
        </authorList>
    </citation>
    <scope>NUCLEOTIDE SEQUENCE [LARGE SCALE GENOMIC DNA]</scope>
</reference>
<protein>
    <recommendedName>
        <fullName evidence="3">acid phosphatase</fullName>
        <ecNumber evidence="3">3.1.3.2</ecNumber>
    </recommendedName>
</protein>
<dbReference type="PROSITE" id="PS00616">
    <property type="entry name" value="HIS_ACID_PHOSPHAT_1"/>
    <property type="match status" value="1"/>
</dbReference>
<name>A0AAV1KZ89_9NEOP</name>
<dbReference type="EMBL" id="CAVLGL010000082">
    <property type="protein sequence ID" value="CAK1588343.1"/>
    <property type="molecule type" value="Genomic_DNA"/>
</dbReference>
<comment type="catalytic activity">
    <reaction evidence="1">
        <text>a phosphate monoester + H2O = an alcohol + phosphate</text>
        <dbReference type="Rhea" id="RHEA:15017"/>
        <dbReference type="ChEBI" id="CHEBI:15377"/>
        <dbReference type="ChEBI" id="CHEBI:30879"/>
        <dbReference type="ChEBI" id="CHEBI:43474"/>
        <dbReference type="ChEBI" id="CHEBI:67140"/>
        <dbReference type="EC" id="3.1.3.2"/>
    </reaction>
</comment>
<accession>A0AAV1KZ89</accession>
<evidence type="ECO:0000256" key="2">
    <source>
        <dbReference type="ARBA" id="ARBA00005375"/>
    </source>
</evidence>
<evidence type="ECO:0000256" key="3">
    <source>
        <dbReference type="ARBA" id="ARBA00012646"/>
    </source>
</evidence>
<dbReference type="Pfam" id="PF00328">
    <property type="entry name" value="His_Phos_2"/>
    <property type="match status" value="1"/>
</dbReference>
<dbReference type="PANTHER" id="PTHR11567:SF211">
    <property type="entry name" value="PROSTATIC ACID PHOSPHATASE"/>
    <property type="match status" value="1"/>
</dbReference>
<keyword evidence="4 9" id="KW-0732">Signal</keyword>
<keyword evidence="8" id="KW-0472">Membrane</keyword>
<keyword evidence="5" id="KW-0378">Hydrolase</keyword>
<evidence type="ECO:0000256" key="7">
    <source>
        <dbReference type="ARBA" id="ARBA00023180"/>
    </source>
</evidence>
<dbReference type="InterPro" id="IPR029033">
    <property type="entry name" value="His_PPase_superfam"/>
</dbReference>
<feature type="signal peptide" evidence="9">
    <location>
        <begin position="1"/>
        <end position="16"/>
    </location>
</feature>
<dbReference type="PANTHER" id="PTHR11567">
    <property type="entry name" value="ACID PHOSPHATASE-RELATED"/>
    <property type="match status" value="1"/>
</dbReference>
<keyword evidence="7" id="KW-0325">Glycoprotein</keyword>
<keyword evidence="11" id="KW-1185">Reference proteome</keyword>
<feature type="transmembrane region" description="Helical" evidence="8">
    <location>
        <begin position="362"/>
        <end position="383"/>
    </location>
</feature>
<evidence type="ECO:0000256" key="4">
    <source>
        <dbReference type="ARBA" id="ARBA00022729"/>
    </source>
</evidence>
<keyword evidence="8" id="KW-1133">Transmembrane helix</keyword>
<organism evidence="10 11">
    <name type="scientific">Parnassius mnemosyne</name>
    <name type="common">clouded apollo</name>
    <dbReference type="NCBI Taxonomy" id="213953"/>
    <lineage>
        <taxon>Eukaryota</taxon>
        <taxon>Metazoa</taxon>
        <taxon>Ecdysozoa</taxon>
        <taxon>Arthropoda</taxon>
        <taxon>Hexapoda</taxon>
        <taxon>Insecta</taxon>
        <taxon>Pterygota</taxon>
        <taxon>Neoptera</taxon>
        <taxon>Endopterygota</taxon>
        <taxon>Lepidoptera</taxon>
        <taxon>Glossata</taxon>
        <taxon>Ditrysia</taxon>
        <taxon>Papilionoidea</taxon>
        <taxon>Papilionidae</taxon>
        <taxon>Parnassiinae</taxon>
        <taxon>Parnassini</taxon>
        <taxon>Parnassius</taxon>
        <taxon>Driopa</taxon>
    </lineage>
</organism>
<evidence type="ECO:0000313" key="11">
    <source>
        <dbReference type="Proteomes" id="UP001314205"/>
    </source>
</evidence>
<comment type="caution">
    <text evidence="10">The sequence shown here is derived from an EMBL/GenBank/DDBJ whole genome shotgun (WGS) entry which is preliminary data.</text>
</comment>
<evidence type="ECO:0000256" key="1">
    <source>
        <dbReference type="ARBA" id="ARBA00000032"/>
    </source>
</evidence>
<evidence type="ECO:0000256" key="6">
    <source>
        <dbReference type="ARBA" id="ARBA00023157"/>
    </source>
</evidence>
<evidence type="ECO:0000256" key="5">
    <source>
        <dbReference type="ARBA" id="ARBA00022801"/>
    </source>
</evidence>
<dbReference type="InterPro" id="IPR033379">
    <property type="entry name" value="Acid_Pase_AS"/>
</dbReference>
<dbReference type="InterPro" id="IPR000560">
    <property type="entry name" value="His_Pase_clade-2"/>
</dbReference>
<evidence type="ECO:0000256" key="9">
    <source>
        <dbReference type="SAM" id="SignalP"/>
    </source>
</evidence>
<keyword evidence="6" id="KW-1015">Disulfide bond</keyword>
<dbReference type="Proteomes" id="UP001314205">
    <property type="component" value="Unassembled WGS sequence"/>
</dbReference>
<dbReference type="SUPFAM" id="SSF53254">
    <property type="entry name" value="Phosphoglycerate mutase-like"/>
    <property type="match status" value="1"/>
</dbReference>